<evidence type="ECO:0000313" key="2">
    <source>
        <dbReference type="EMBL" id="KAK9909606.1"/>
    </source>
</evidence>
<feature type="region of interest" description="Disordered" evidence="1">
    <location>
        <begin position="1"/>
        <end position="38"/>
    </location>
</feature>
<sequence length="380" mass="40282">MPTMCLNVKSSGLKRRSRQEHRPRSRESPSMTAPPTQSKYKALERAALSGDLEQLKEFTPKYICCMPPFRQKQLCAMAAGTGNVECLKYMRESGAEWDEMAPMQAAGNGKIECMEYAKEKGCPFDIRMCIYAAEAGELEALRFAHEATGQPLNTAVAYAAAAKDNLPCLAYMVERGYKVEPVIAGVSCSRGAMSCLLFLVGIGVRLRANDIDYTQTVLPESGQEDASIRSKALCLIFALNQGVRLTRRHWNTAVGASAQRMLAERRKAFYLSIGHAKTLAAAAGAEDATATLSSLSIDPSSPPKSIAGMRSIGPRAAAAAASAAAEGGGAKPAPGAAAAQAAAEEGARACAPVHLPLARMPKDVAEIIAGYAHMRGIDAA</sequence>
<dbReference type="Proteomes" id="UP001491310">
    <property type="component" value="Unassembled WGS sequence"/>
</dbReference>
<dbReference type="SUPFAM" id="SSF48403">
    <property type="entry name" value="Ankyrin repeat"/>
    <property type="match status" value="1"/>
</dbReference>
<accession>A0ABR2YSP4</accession>
<evidence type="ECO:0008006" key="4">
    <source>
        <dbReference type="Google" id="ProtNLM"/>
    </source>
</evidence>
<gene>
    <name evidence="2" type="ORF">WJX75_004877</name>
</gene>
<dbReference type="PANTHER" id="PTHR46586">
    <property type="entry name" value="ANKYRIN REPEAT-CONTAINING PROTEIN"/>
    <property type="match status" value="1"/>
</dbReference>
<protein>
    <recommendedName>
        <fullName evidence="4">Ankyrin</fullName>
    </recommendedName>
</protein>
<dbReference type="InterPro" id="IPR036770">
    <property type="entry name" value="Ankyrin_rpt-contain_sf"/>
</dbReference>
<comment type="caution">
    <text evidence="2">The sequence shown here is derived from an EMBL/GenBank/DDBJ whole genome shotgun (WGS) entry which is preliminary data.</text>
</comment>
<dbReference type="Gene3D" id="1.25.40.20">
    <property type="entry name" value="Ankyrin repeat-containing domain"/>
    <property type="match status" value="1"/>
</dbReference>
<proteinExistence type="predicted"/>
<dbReference type="PANTHER" id="PTHR46586:SF3">
    <property type="entry name" value="ANKYRIN REPEAT-CONTAINING PROTEIN"/>
    <property type="match status" value="1"/>
</dbReference>
<dbReference type="EMBL" id="JALJOT010000006">
    <property type="protein sequence ID" value="KAK9909606.1"/>
    <property type="molecule type" value="Genomic_DNA"/>
</dbReference>
<dbReference type="InterPro" id="IPR052050">
    <property type="entry name" value="SecEffector_AnkRepeat"/>
</dbReference>
<evidence type="ECO:0000313" key="3">
    <source>
        <dbReference type="Proteomes" id="UP001491310"/>
    </source>
</evidence>
<evidence type="ECO:0000256" key="1">
    <source>
        <dbReference type="SAM" id="MobiDB-lite"/>
    </source>
</evidence>
<reference evidence="2 3" key="1">
    <citation type="journal article" date="2024" name="Nat. Commun.">
        <title>Phylogenomics reveals the evolutionary origins of lichenization in chlorophyte algae.</title>
        <authorList>
            <person name="Puginier C."/>
            <person name="Libourel C."/>
            <person name="Otte J."/>
            <person name="Skaloud P."/>
            <person name="Haon M."/>
            <person name="Grisel S."/>
            <person name="Petersen M."/>
            <person name="Berrin J.G."/>
            <person name="Delaux P.M."/>
            <person name="Dal Grande F."/>
            <person name="Keller J."/>
        </authorList>
    </citation>
    <scope>NUCLEOTIDE SEQUENCE [LARGE SCALE GENOMIC DNA]</scope>
    <source>
        <strain evidence="2 3">SAG 216-7</strain>
    </source>
</reference>
<name>A0ABR2YSP4_9CHLO</name>
<organism evidence="2 3">
    <name type="scientific">Coccomyxa subellipsoidea</name>
    <dbReference type="NCBI Taxonomy" id="248742"/>
    <lineage>
        <taxon>Eukaryota</taxon>
        <taxon>Viridiplantae</taxon>
        <taxon>Chlorophyta</taxon>
        <taxon>core chlorophytes</taxon>
        <taxon>Trebouxiophyceae</taxon>
        <taxon>Trebouxiophyceae incertae sedis</taxon>
        <taxon>Coccomyxaceae</taxon>
        <taxon>Coccomyxa</taxon>
    </lineage>
</organism>
<keyword evidence="3" id="KW-1185">Reference proteome</keyword>